<accession>A0A5J5IB15</accession>
<comment type="caution">
    <text evidence="9">The sequence shown here is derived from an EMBL/GenBank/DDBJ whole genome shotgun (WGS) entry which is preliminary data.</text>
</comment>
<feature type="transmembrane region" description="Helical" evidence="7">
    <location>
        <begin position="6"/>
        <end position="28"/>
    </location>
</feature>
<proteinExistence type="inferred from homology"/>
<evidence type="ECO:0000256" key="5">
    <source>
        <dbReference type="ARBA" id="ARBA00023143"/>
    </source>
</evidence>
<protein>
    <recommendedName>
        <fullName evidence="7">Flagellar protein</fullName>
    </recommendedName>
</protein>
<evidence type="ECO:0000256" key="3">
    <source>
        <dbReference type="ARBA" id="ARBA00022989"/>
    </source>
</evidence>
<comment type="similarity">
    <text evidence="6 7">Belongs to the FliO/MopB family.</text>
</comment>
<dbReference type="PANTHER" id="PTHR38766:SF1">
    <property type="entry name" value="FLAGELLAR PROTEIN FLIO"/>
    <property type="match status" value="1"/>
</dbReference>
<name>A0A5J5IB15_9SPHN</name>
<evidence type="ECO:0000256" key="6">
    <source>
        <dbReference type="ARBA" id="ARBA00037937"/>
    </source>
</evidence>
<keyword evidence="9" id="KW-0966">Cell projection</keyword>
<evidence type="ECO:0000256" key="4">
    <source>
        <dbReference type="ARBA" id="ARBA00023136"/>
    </source>
</evidence>
<evidence type="ECO:0000256" key="1">
    <source>
        <dbReference type="ARBA" id="ARBA00022475"/>
    </source>
</evidence>
<dbReference type="NCBIfam" id="TIGR03500">
    <property type="entry name" value="FliO_TIGR"/>
    <property type="match status" value="1"/>
</dbReference>
<comment type="subcellular location">
    <subcellularLocation>
        <location evidence="7">Cell membrane</location>
    </subcellularLocation>
    <subcellularLocation>
        <location evidence="7">Bacterial flagellum basal body</location>
    </subcellularLocation>
</comment>
<dbReference type="Proteomes" id="UP000325933">
    <property type="component" value="Unassembled WGS sequence"/>
</dbReference>
<keyword evidence="4 7" id="KW-0472">Membrane</keyword>
<organism evidence="9 10">
    <name type="scientific">Sphingobium limneticum</name>
    <dbReference type="NCBI Taxonomy" id="1007511"/>
    <lineage>
        <taxon>Bacteria</taxon>
        <taxon>Pseudomonadati</taxon>
        <taxon>Pseudomonadota</taxon>
        <taxon>Alphaproteobacteria</taxon>
        <taxon>Sphingomonadales</taxon>
        <taxon>Sphingomonadaceae</taxon>
        <taxon>Sphingobium</taxon>
    </lineage>
</organism>
<evidence type="ECO:0000313" key="11">
    <source>
        <dbReference type="Proteomes" id="UP000326364"/>
    </source>
</evidence>
<evidence type="ECO:0000313" key="10">
    <source>
        <dbReference type="Proteomes" id="UP000325933"/>
    </source>
</evidence>
<dbReference type="EMBL" id="VYQB01000001">
    <property type="protein sequence ID" value="KAA9021397.1"/>
    <property type="molecule type" value="Genomic_DNA"/>
</dbReference>
<gene>
    <name evidence="9" type="primary">fliO</name>
    <name evidence="9" type="ORF">F4U95_01500</name>
    <name evidence="8" type="ORF">F4U96_01500</name>
</gene>
<keyword evidence="3 7" id="KW-1133">Transmembrane helix</keyword>
<dbReference type="RefSeq" id="WP_120253223.1">
    <property type="nucleotide sequence ID" value="NZ_VYPZ01000001.1"/>
</dbReference>
<keyword evidence="9" id="KW-0969">Cilium</keyword>
<dbReference type="EMBL" id="VYQA01000001">
    <property type="protein sequence ID" value="KAA9033759.1"/>
    <property type="molecule type" value="Genomic_DNA"/>
</dbReference>
<dbReference type="GO" id="GO:0044781">
    <property type="term" value="P:bacterial-type flagellum organization"/>
    <property type="evidence" value="ECO:0007669"/>
    <property type="project" value="UniProtKB-UniRule"/>
</dbReference>
<keyword evidence="5 7" id="KW-0975">Bacterial flagellum</keyword>
<dbReference type="InterPro" id="IPR022781">
    <property type="entry name" value="Flagellar_biosynth_FliO"/>
</dbReference>
<keyword evidence="1 7" id="KW-1003">Cell membrane</keyword>
<dbReference type="Proteomes" id="UP000326364">
    <property type="component" value="Unassembled WGS sequence"/>
</dbReference>
<dbReference type="GO" id="GO:0005886">
    <property type="term" value="C:plasma membrane"/>
    <property type="evidence" value="ECO:0007669"/>
    <property type="project" value="UniProtKB-SubCell"/>
</dbReference>
<dbReference type="AlphaFoldDB" id="A0A5J5IB15"/>
<keyword evidence="9" id="KW-0282">Flagellum</keyword>
<sequence>MNAGTFFLSLLAVVLALAVVLGLAWVAIRLLRRWNDHVQGGGGEGNDPPIRFLRAMAVGQRERLTLVEVRGEVMLVGVTAGGISLLARWPDGPVPDTAPTPGRIFP</sequence>
<evidence type="ECO:0000256" key="2">
    <source>
        <dbReference type="ARBA" id="ARBA00022692"/>
    </source>
</evidence>
<dbReference type="GO" id="GO:0009425">
    <property type="term" value="C:bacterial-type flagellum basal body"/>
    <property type="evidence" value="ECO:0007669"/>
    <property type="project" value="UniProtKB-SubCell"/>
</dbReference>
<keyword evidence="11" id="KW-1185">Reference proteome</keyword>
<dbReference type="PANTHER" id="PTHR38766">
    <property type="entry name" value="FLAGELLAR PROTEIN FLIO"/>
    <property type="match status" value="1"/>
</dbReference>
<dbReference type="Pfam" id="PF04347">
    <property type="entry name" value="FliO"/>
    <property type="match status" value="1"/>
</dbReference>
<keyword evidence="2 7" id="KW-0812">Transmembrane</keyword>
<dbReference type="InterPro" id="IPR052205">
    <property type="entry name" value="FliO/MopB"/>
</dbReference>
<evidence type="ECO:0000313" key="8">
    <source>
        <dbReference type="EMBL" id="KAA9021397.1"/>
    </source>
</evidence>
<evidence type="ECO:0000313" key="9">
    <source>
        <dbReference type="EMBL" id="KAA9033759.1"/>
    </source>
</evidence>
<evidence type="ECO:0000256" key="7">
    <source>
        <dbReference type="RuleBase" id="RU362064"/>
    </source>
</evidence>
<reference evidence="10 11" key="1">
    <citation type="submission" date="2019-09" db="EMBL/GenBank/DDBJ databases">
        <authorList>
            <person name="Feng G."/>
        </authorList>
    </citation>
    <scope>NUCLEOTIDE SEQUENCE [LARGE SCALE GENOMIC DNA]</scope>
    <source>
        <strain evidence="9 10">KACC 19283</strain>
        <strain evidence="8 11">KACC 19284</strain>
    </source>
</reference>